<evidence type="ECO:0000313" key="3">
    <source>
        <dbReference type="EMBL" id="TWD83364.1"/>
    </source>
</evidence>
<dbReference type="PANTHER" id="PTHR43566">
    <property type="entry name" value="CONSERVED PROTEIN"/>
    <property type="match status" value="1"/>
</dbReference>
<comment type="caution">
    <text evidence="3">The sequence shown here is derived from an EMBL/GenBank/DDBJ whole genome shotgun (WGS) entry which is preliminary data.</text>
</comment>
<dbReference type="InterPro" id="IPR025420">
    <property type="entry name" value="DUF4143"/>
</dbReference>
<protein>
    <recommendedName>
        <fullName evidence="5">DUF4143 domain-containing protein</fullName>
    </recommendedName>
</protein>
<evidence type="ECO:0000259" key="2">
    <source>
        <dbReference type="Pfam" id="PF13635"/>
    </source>
</evidence>
<dbReference type="AlphaFoldDB" id="A0A561BWU9"/>
<organism evidence="3 4">
    <name type="scientific">Kribbella amoyensis</name>
    <dbReference type="NCBI Taxonomy" id="996641"/>
    <lineage>
        <taxon>Bacteria</taxon>
        <taxon>Bacillati</taxon>
        <taxon>Actinomycetota</taxon>
        <taxon>Actinomycetes</taxon>
        <taxon>Propionibacteriales</taxon>
        <taxon>Kribbellaceae</taxon>
        <taxon>Kribbella</taxon>
    </lineage>
</organism>
<dbReference type="Pfam" id="PF13635">
    <property type="entry name" value="DUF4143"/>
    <property type="match status" value="1"/>
</dbReference>
<evidence type="ECO:0000313" key="4">
    <source>
        <dbReference type="Proteomes" id="UP000318380"/>
    </source>
</evidence>
<feature type="domain" description="AAA" evidence="1">
    <location>
        <begin position="3"/>
        <end position="64"/>
    </location>
</feature>
<dbReference type="PANTHER" id="PTHR43566:SF2">
    <property type="entry name" value="DUF4143 DOMAIN-CONTAINING PROTEIN"/>
    <property type="match status" value="1"/>
</dbReference>
<keyword evidence="4" id="KW-1185">Reference proteome</keyword>
<sequence>MCDEAQLEPSLFRAIKAEIDRDRRPGRFLLTGSSRLLSAPDMAASLVGRVETIELWPFSQGELLGTKEDFVDLIFDSPADLIRTTQVTRTELVKHVVTGGYPEVVRRQPSRRPAWFESYLTTITRSVIGGLSAIERLAEMPKLLRLCAARTGNELNVSAIAGDLGFPARTVDGYLSLLTEAFLIDRIPAWSTNLSSKVVRRPKLVVTDTGLAAHLIGAHSATIDRPGGPFGQLLETFVANEIRKQVTWSAARPTVWHFRDRSGAEVDLVLEHPDGRIVGLEIKATSSPGLDDLRGLRFLADRLGDRFHFGVLLHSAPEATRFGPKLAALPTAALWNTVT</sequence>
<gene>
    <name evidence="3" type="ORF">FB561_4526</name>
</gene>
<dbReference type="Pfam" id="PF13173">
    <property type="entry name" value="AAA_14"/>
    <property type="match status" value="1"/>
</dbReference>
<accession>A0A561BWU9</accession>
<dbReference type="RefSeq" id="WP_202880702.1">
    <property type="nucleotide sequence ID" value="NZ_VIVK01000001.1"/>
</dbReference>
<dbReference type="InterPro" id="IPR041682">
    <property type="entry name" value="AAA_14"/>
</dbReference>
<reference evidence="3 4" key="1">
    <citation type="submission" date="2019-06" db="EMBL/GenBank/DDBJ databases">
        <title>Sequencing the genomes of 1000 actinobacteria strains.</title>
        <authorList>
            <person name="Klenk H.-P."/>
        </authorList>
    </citation>
    <scope>NUCLEOTIDE SEQUENCE [LARGE SCALE GENOMIC DNA]</scope>
    <source>
        <strain evidence="3 4">DSM 24683</strain>
    </source>
</reference>
<feature type="domain" description="DUF4143" evidence="2">
    <location>
        <begin position="131"/>
        <end position="284"/>
    </location>
</feature>
<name>A0A561BWU9_9ACTN</name>
<dbReference type="Proteomes" id="UP000318380">
    <property type="component" value="Unassembled WGS sequence"/>
</dbReference>
<evidence type="ECO:0008006" key="5">
    <source>
        <dbReference type="Google" id="ProtNLM"/>
    </source>
</evidence>
<dbReference type="EMBL" id="VIVK01000001">
    <property type="protein sequence ID" value="TWD83364.1"/>
    <property type="molecule type" value="Genomic_DNA"/>
</dbReference>
<evidence type="ECO:0000259" key="1">
    <source>
        <dbReference type="Pfam" id="PF13173"/>
    </source>
</evidence>
<proteinExistence type="predicted"/>